<dbReference type="InterPro" id="IPR018383">
    <property type="entry name" value="UPF0324_pro"/>
</dbReference>
<comment type="caution">
    <text evidence="8">The sequence shown here is derived from an EMBL/GenBank/DDBJ whole genome shotgun (WGS) entry which is preliminary data.</text>
</comment>
<evidence type="ECO:0000256" key="2">
    <source>
        <dbReference type="ARBA" id="ARBA00007977"/>
    </source>
</evidence>
<comment type="similarity">
    <text evidence="2">Belongs to the UPF0324 family.</text>
</comment>
<proteinExistence type="inferred from homology"/>
<evidence type="ECO:0000256" key="5">
    <source>
        <dbReference type="ARBA" id="ARBA00022989"/>
    </source>
</evidence>
<dbReference type="Pfam" id="PF03601">
    <property type="entry name" value="Cons_hypoth698"/>
    <property type="match status" value="1"/>
</dbReference>
<dbReference type="RefSeq" id="WP_306633459.1">
    <property type="nucleotide sequence ID" value="NZ_JAUSXB010000001.1"/>
</dbReference>
<name>A0ABU0PHP7_9MICC</name>
<reference evidence="8 9" key="1">
    <citation type="submission" date="2023-07" db="EMBL/GenBank/DDBJ databases">
        <title>Comparative genomics of wheat-associated soil bacteria to identify genetic determinants of phenazine resistance.</title>
        <authorList>
            <person name="Mouncey N."/>
        </authorList>
    </citation>
    <scope>NUCLEOTIDE SEQUENCE [LARGE SCALE GENOMIC DNA]</scope>
    <source>
        <strain evidence="8 9">W1I3</strain>
    </source>
</reference>
<dbReference type="PANTHER" id="PTHR30106">
    <property type="entry name" value="INNER MEMBRANE PROTEIN YEIH-RELATED"/>
    <property type="match status" value="1"/>
</dbReference>
<dbReference type="Proteomes" id="UP001236806">
    <property type="component" value="Unassembled WGS sequence"/>
</dbReference>
<evidence type="ECO:0000313" key="8">
    <source>
        <dbReference type="EMBL" id="MDQ0672801.1"/>
    </source>
</evidence>
<evidence type="ECO:0000256" key="6">
    <source>
        <dbReference type="ARBA" id="ARBA00023136"/>
    </source>
</evidence>
<gene>
    <name evidence="8" type="ORF">QFZ36_000362</name>
</gene>
<organism evidence="8 9">
    <name type="scientific">Pseudarthrobacter siccitolerans</name>
    <dbReference type="NCBI Taxonomy" id="861266"/>
    <lineage>
        <taxon>Bacteria</taxon>
        <taxon>Bacillati</taxon>
        <taxon>Actinomycetota</taxon>
        <taxon>Actinomycetes</taxon>
        <taxon>Micrococcales</taxon>
        <taxon>Micrococcaceae</taxon>
        <taxon>Pseudarthrobacter</taxon>
    </lineage>
</organism>
<evidence type="ECO:0000256" key="4">
    <source>
        <dbReference type="ARBA" id="ARBA00022692"/>
    </source>
</evidence>
<evidence type="ECO:0000256" key="3">
    <source>
        <dbReference type="ARBA" id="ARBA00022475"/>
    </source>
</evidence>
<protein>
    <submittedName>
        <fullName evidence="8">Integral membrane protein (TIGR00698 family)</fullName>
    </submittedName>
</protein>
<keyword evidence="4 7" id="KW-0812">Transmembrane</keyword>
<feature type="transmembrane region" description="Helical" evidence="7">
    <location>
        <begin position="48"/>
        <end position="70"/>
    </location>
</feature>
<feature type="transmembrane region" description="Helical" evidence="7">
    <location>
        <begin position="305"/>
        <end position="325"/>
    </location>
</feature>
<feature type="transmembrane region" description="Helical" evidence="7">
    <location>
        <begin position="278"/>
        <end position="299"/>
    </location>
</feature>
<sequence length="361" mass="36223">MPVSRSLPAPGQGLPERADRLIPGLATAAVALAAAFLVHRLVPVLPAMTLAVVLGVLAANLPGAGVWTAGRARPGLDFAGKHLMRGGIILLGLKVSIMDVLGLGWLALVLIAGVVAASFGGTYLISRLFRLPPVTSLLVATGFSICGASAIGAMAAVRRVRHVDTVLPVALVTLCGTLAIGVLPLFVHPLQLSPAAFGAWTGASVHDVGQVVATAQTAGTAALGVAVVVKLTRVLLLAPVAAIAGAHQRFAVRDRAGAGEGAAADAEAGDADAKLPPVVPLFVLGFIAMVGLRSTGWLTAGWLEAGAALQDILLGAALFGLGSAVRIRTLLLTGGRALLAALASWLLIALLGLAAALLITA</sequence>
<dbReference type="PANTHER" id="PTHR30106:SF2">
    <property type="entry name" value="UPF0324 INNER MEMBRANE PROTEIN YEIH"/>
    <property type="match status" value="1"/>
</dbReference>
<feature type="transmembrane region" description="Helical" evidence="7">
    <location>
        <begin position="21"/>
        <end position="42"/>
    </location>
</feature>
<keyword evidence="9" id="KW-1185">Reference proteome</keyword>
<dbReference type="EMBL" id="JAUSXB010000001">
    <property type="protein sequence ID" value="MDQ0672801.1"/>
    <property type="molecule type" value="Genomic_DNA"/>
</dbReference>
<evidence type="ECO:0000256" key="7">
    <source>
        <dbReference type="SAM" id="Phobius"/>
    </source>
</evidence>
<comment type="subcellular location">
    <subcellularLocation>
        <location evidence="1">Cell membrane</location>
        <topology evidence="1">Multi-pass membrane protein</topology>
    </subcellularLocation>
</comment>
<feature type="transmembrane region" description="Helical" evidence="7">
    <location>
        <begin position="104"/>
        <end position="125"/>
    </location>
</feature>
<keyword evidence="6 7" id="KW-0472">Membrane</keyword>
<evidence type="ECO:0000256" key="1">
    <source>
        <dbReference type="ARBA" id="ARBA00004651"/>
    </source>
</evidence>
<accession>A0ABU0PHP7</accession>
<keyword evidence="3" id="KW-1003">Cell membrane</keyword>
<feature type="transmembrane region" description="Helical" evidence="7">
    <location>
        <begin position="337"/>
        <end position="359"/>
    </location>
</feature>
<keyword evidence="5 7" id="KW-1133">Transmembrane helix</keyword>
<feature type="transmembrane region" description="Helical" evidence="7">
    <location>
        <begin position="137"/>
        <end position="157"/>
    </location>
</feature>
<evidence type="ECO:0000313" key="9">
    <source>
        <dbReference type="Proteomes" id="UP001236806"/>
    </source>
</evidence>
<feature type="transmembrane region" description="Helical" evidence="7">
    <location>
        <begin position="169"/>
        <end position="187"/>
    </location>
</feature>